<sequence>MPASEIDDIFAAKGKAKLSSPVPSTSKAPEVTSSKKTKKNSKKRKRETDPAQAPADEAMNETPVKHKVPETVIDPSVKPSLSSSSKKPLKKPRPSETKKKQKTGDKEEEERFKDSRGTGPRRKTEEGWNVYKEDELGITDNGGGEYPFDRCSPLYSSSVSTQIPRCVLLTASAVSDTSVYVPVTLKMILPCASMSTPSRRLWSGVMTAFTVV</sequence>
<name>A0ACC1S072_9APHY</name>
<protein>
    <submittedName>
        <fullName evidence="1">Uncharacterized protein</fullName>
    </submittedName>
</protein>
<reference evidence="1" key="1">
    <citation type="submission" date="2022-07" db="EMBL/GenBank/DDBJ databases">
        <title>Genome Sequence of Phlebia brevispora.</title>
        <authorList>
            <person name="Buettner E."/>
        </authorList>
    </citation>
    <scope>NUCLEOTIDE SEQUENCE</scope>
    <source>
        <strain evidence="1">MPL23</strain>
    </source>
</reference>
<gene>
    <name evidence="1" type="ORF">NM688_g7865</name>
</gene>
<evidence type="ECO:0000313" key="1">
    <source>
        <dbReference type="EMBL" id="KAJ3529356.1"/>
    </source>
</evidence>
<proteinExistence type="predicted"/>
<accession>A0ACC1S072</accession>
<organism evidence="1 2">
    <name type="scientific">Phlebia brevispora</name>
    <dbReference type="NCBI Taxonomy" id="194682"/>
    <lineage>
        <taxon>Eukaryota</taxon>
        <taxon>Fungi</taxon>
        <taxon>Dikarya</taxon>
        <taxon>Basidiomycota</taxon>
        <taxon>Agaricomycotina</taxon>
        <taxon>Agaricomycetes</taxon>
        <taxon>Polyporales</taxon>
        <taxon>Meruliaceae</taxon>
        <taxon>Phlebia</taxon>
    </lineage>
</organism>
<keyword evidence="2" id="KW-1185">Reference proteome</keyword>
<dbReference type="EMBL" id="JANHOG010001950">
    <property type="protein sequence ID" value="KAJ3529356.1"/>
    <property type="molecule type" value="Genomic_DNA"/>
</dbReference>
<comment type="caution">
    <text evidence="1">The sequence shown here is derived from an EMBL/GenBank/DDBJ whole genome shotgun (WGS) entry which is preliminary data.</text>
</comment>
<dbReference type="Proteomes" id="UP001148662">
    <property type="component" value="Unassembled WGS sequence"/>
</dbReference>
<evidence type="ECO:0000313" key="2">
    <source>
        <dbReference type="Proteomes" id="UP001148662"/>
    </source>
</evidence>